<feature type="non-terminal residue" evidence="1">
    <location>
        <position position="1"/>
    </location>
</feature>
<proteinExistence type="predicted"/>
<reference evidence="1 2" key="1">
    <citation type="journal article" date="2018" name="Syst. Appl. Microbiol.">
        <title>Flavobacterium circumlabens sp. nov. and Flavobacterium cupreum sp. nov., two psychrotrophic species isolated from Antarctic environmental samples.</title>
        <authorList>
            <person name="Kralova S."/>
            <person name="Busse H.J."/>
            <person name="Svec P."/>
            <person name="Maslanova I."/>
            <person name="Stankova E."/>
            <person name="Bartak M."/>
            <person name="Sedlacek I."/>
        </authorList>
    </citation>
    <scope>NUCLEOTIDE SEQUENCE [LARGE SCALE GENOMIC DNA]</scope>
    <source>
        <strain evidence="1 2">CCM 8828</strain>
    </source>
</reference>
<dbReference type="EMBL" id="QWDN01000187">
    <property type="protein sequence ID" value="TEB41488.1"/>
    <property type="molecule type" value="Genomic_DNA"/>
</dbReference>
<gene>
    <name evidence="1" type="ORF">D0809_25265</name>
</gene>
<evidence type="ECO:0000313" key="2">
    <source>
        <dbReference type="Proteomes" id="UP000298340"/>
    </source>
</evidence>
<comment type="caution">
    <text evidence="1">The sequence shown here is derived from an EMBL/GenBank/DDBJ whole genome shotgun (WGS) entry which is preliminary data.</text>
</comment>
<evidence type="ECO:0000313" key="1">
    <source>
        <dbReference type="EMBL" id="TEB41488.1"/>
    </source>
</evidence>
<organism evidence="1 2">
    <name type="scientific">Flavobacterium circumlabens</name>
    <dbReference type="NCBI Taxonomy" id="2133765"/>
    <lineage>
        <taxon>Bacteria</taxon>
        <taxon>Pseudomonadati</taxon>
        <taxon>Bacteroidota</taxon>
        <taxon>Flavobacteriia</taxon>
        <taxon>Flavobacteriales</taxon>
        <taxon>Flavobacteriaceae</taxon>
        <taxon>Flavobacterium</taxon>
    </lineage>
</organism>
<dbReference type="Proteomes" id="UP000298340">
    <property type="component" value="Unassembled WGS sequence"/>
</dbReference>
<dbReference type="AlphaFoldDB" id="A0A4Y7U5Y0"/>
<sequence>ILMLTGVRLGESAVRDQRINTSCSKDGAECGQGWYQSGLQNDLCSTLAPILHWRV</sequence>
<name>A0A4Y7U5Y0_9FLAO</name>
<protein>
    <submittedName>
        <fullName evidence="1">FAD synthetase</fullName>
    </submittedName>
</protein>
<accession>A0A4Y7U5Y0</accession>